<gene>
    <name evidence="2" type="ORF">IQ13_1159</name>
</gene>
<keyword evidence="3" id="KW-1185">Reference proteome</keyword>
<evidence type="ECO:0000256" key="1">
    <source>
        <dbReference type="SAM" id="Phobius"/>
    </source>
</evidence>
<proteinExistence type="predicted"/>
<dbReference type="AlphaFoldDB" id="A0A562SPG5"/>
<comment type="caution">
    <text evidence="2">The sequence shown here is derived from an EMBL/GenBank/DDBJ whole genome shotgun (WGS) entry which is preliminary data.</text>
</comment>
<protein>
    <submittedName>
        <fullName evidence="2">Uncharacterized protein</fullName>
    </submittedName>
</protein>
<accession>A0A562SPG5</accession>
<feature type="transmembrane region" description="Helical" evidence="1">
    <location>
        <begin position="21"/>
        <end position="38"/>
    </location>
</feature>
<evidence type="ECO:0000313" key="3">
    <source>
        <dbReference type="Proteomes" id="UP000316167"/>
    </source>
</evidence>
<dbReference type="RefSeq" id="WP_144885140.1">
    <property type="nucleotide sequence ID" value="NZ_VLLE01000003.1"/>
</dbReference>
<keyword evidence="1" id="KW-0472">Membrane</keyword>
<feature type="transmembrane region" description="Helical" evidence="1">
    <location>
        <begin position="44"/>
        <end position="60"/>
    </location>
</feature>
<sequence>MTTFTTDKPLTKRQFLLQTSYYLIAYLVIVIVAILFFPTKADNAPYLSIGFLLVGIVRLLQAEKIQEIRFDEENKELHFYSKGYLTKLKKLKTSFENLHVQKDDWESKSKCLPKRKILSLEILKEKTLVFTLDKTLDYFSEEKMRAIIAAFQANNIPVQ</sequence>
<dbReference type="EMBL" id="VLLE01000003">
    <property type="protein sequence ID" value="TWI83053.1"/>
    <property type="molecule type" value="Genomic_DNA"/>
</dbReference>
<dbReference type="Proteomes" id="UP000316167">
    <property type="component" value="Unassembled WGS sequence"/>
</dbReference>
<keyword evidence="1" id="KW-0812">Transmembrane</keyword>
<dbReference type="OrthoDB" id="9918555at2"/>
<reference evidence="2 3" key="1">
    <citation type="journal article" date="2015" name="Stand. Genomic Sci.">
        <title>Genomic Encyclopedia of Bacterial and Archaeal Type Strains, Phase III: the genomes of soil and plant-associated and newly described type strains.</title>
        <authorList>
            <person name="Whitman W.B."/>
            <person name="Woyke T."/>
            <person name="Klenk H.P."/>
            <person name="Zhou Y."/>
            <person name="Lilburn T.G."/>
            <person name="Beck B.J."/>
            <person name="De Vos P."/>
            <person name="Vandamme P."/>
            <person name="Eisen J.A."/>
            <person name="Garrity G."/>
            <person name="Hugenholtz P."/>
            <person name="Kyrpides N.C."/>
        </authorList>
    </citation>
    <scope>NUCLEOTIDE SEQUENCE [LARGE SCALE GENOMIC DNA]</scope>
    <source>
        <strain evidence="2 3">CGMCC 1.7271</strain>
    </source>
</reference>
<keyword evidence="1" id="KW-1133">Transmembrane helix</keyword>
<name>A0A562SPG5_9BACT</name>
<organism evidence="2 3">
    <name type="scientific">Lacibacter cauensis</name>
    <dbReference type="NCBI Taxonomy" id="510947"/>
    <lineage>
        <taxon>Bacteria</taxon>
        <taxon>Pseudomonadati</taxon>
        <taxon>Bacteroidota</taxon>
        <taxon>Chitinophagia</taxon>
        <taxon>Chitinophagales</taxon>
        <taxon>Chitinophagaceae</taxon>
        <taxon>Lacibacter</taxon>
    </lineage>
</organism>
<evidence type="ECO:0000313" key="2">
    <source>
        <dbReference type="EMBL" id="TWI83053.1"/>
    </source>
</evidence>